<proteinExistence type="predicted"/>
<evidence type="ECO:0000313" key="2">
    <source>
        <dbReference type="EMBL" id="GHC45309.1"/>
    </source>
</evidence>
<gene>
    <name evidence="2" type="ORF">GCM10007100_08230</name>
</gene>
<dbReference type="Pfam" id="PF10262">
    <property type="entry name" value="Rdx"/>
    <property type="match status" value="1"/>
</dbReference>
<dbReference type="InterPro" id="IPR036249">
    <property type="entry name" value="Thioredoxin-like_sf"/>
</dbReference>
<organism evidence="2 3">
    <name type="scientific">Roseibacillus persicicus</name>
    <dbReference type="NCBI Taxonomy" id="454148"/>
    <lineage>
        <taxon>Bacteria</taxon>
        <taxon>Pseudomonadati</taxon>
        <taxon>Verrucomicrobiota</taxon>
        <taxon>Verrucomicrobiia</taxon>
        <taxon>Verrucomicrobiales</taxon>
        <taxon>Verrucomicrobiaceae</taxon>
        <taxon>Roseibacillus</taxon>
    </lineage>
</organism>
<dbReference type="Proteomes" id="UP000644507">
    <property type="component" value="Unassembled WGS sequence"/>
</dbReference>
<name>A0A918WHV9_9BACT</name>
<protein>
    <recommendedName>
        <fullName evidence="4">SelT/SelW/SelH family protein</fullName>
    </recommendedName>
</protein>
<reference evidence="2" key="1">
    <citation type="journal article" date="2014" name="Int. J. Syst. Evol. Microbiol.">
        <title>Complete genome sequence of Corynebacterium casei LMG S-19264T (=DSM 44701T), isolated from a smear-ripened cheese.</title>
        <authorList>
            <consortium name="US DOE Joint Genome Institute (JGI-PGF)"/>
            <person name="Walter F."/>
            <person name="Albersmeier A."/>
            <person name="Kalinowski J."/>
            <person name="Ruckert C."/>
        </authorList>
    </citation>
    <scope>NUCLEOTIDE SEQUENCE</scope>
    <source>
        <strain evidence="2">KCTC 12988</strain>
    </source>
</reference>
<dbReference type="AlphaFoldDB" id="A0A918WHV9"/>
<accession>A0A918WHV9</accession>
<dbReference type="Gene3D" id="3.40.30.10">
    <property type="entry name" value="Glutaredoxin"/>
    <property type="match status" value="1"/>
</dbReference>
<dbReference type="EMBL" id="BMXI01000003">
    <property type="protein sequence ID" value="GHC45309.1"/>
    <property type="molecule type" value="Genomic_DNA"/>
</dbReference>
<evidence type="ECO:0000256" key="1">
    <source>
        <dbReference type="ARBA" id="ARBA00023284"/>
    </source>
</evidence>
<sequence length="52" mass="5668">MSAEIKTVSNEEITLIPGQGGIFEIRKDGELLFKKLRSGGFPLEGEAATLFQ</sequence>
<keyword evidence="3" id="KW-1185">Reference proteome</keyword>
<evidence type="ECO:0008006" key="4">
    <source>
        <dbReference type="Google" id="ProtNLM"/>
    </source>
</evidence>
<evidence type="ECO:0000313" key="3">
    <source>
        <dbReference type="Proteomes" id="UP000644507"/>
    </source>
</evidence>
<reference evidence="2" key="2">
    <citation type="submission" date="2020-09" db="EMBL/GenBank/DDBJ databases">
        <authorList>
            <person name="Sun Q."/>
            <person name="Kim S."/>
        </authorList>
    </citation>
    <scope>NUCLEOTIDE SEQUENCE</scope>
    <source>
        <strain evidence="2">KCTC 12988</strain>
    </source>
</reference>
<comment type="caution">
    <text evidence="2">The sequence shown here is derived from an EMBL/GenBank/DDBJ whole genome shotgun (WGS) entry which is preliminary data.</text>
</comment>
<keyword evidence="1" id="KW-0676">Redox-active center</keyword>
<dbReference type="SUPFAM" id="SSF52833">
    <property type="entry name" value="Thioredoxin-like"/>
    <property type="match status" value="1"/>
</dbReference>
<dbReference type="InterPro" id="IPR011893">
    <property type="entry name" value="Selenoprotein_Rdx-typ"/>
</dbReference>